<comment type="similarity">
    <text evidence="1 3">Belongs to the short-chain dehydrogenases/reductases (SDR) family.</text>
</comment>
<reference evidence="4 5" key="1">
    <citation type="submission" date="2016-10" db="EMBL/GenBank/DDBJ databases">
        <authorList>
            <person name="de Groot N.N."/>
        </authorList>
    </citation>
    <scope>NUCLEOTIDE SEQUENCE [LARGE SCALE GENOMIC DNA]</scope>
    <source>
        <strain evidence="4 5">JCM 19513</strain>
    </source>
</reference>
<evidence type="ECO:0000256" key="1">
    <source>
        <dbReference type="ARBA" id="ARBA00006484"/>
    </source>
</evidence>
<evidence type="ECO:0000313" key="5">
    <source>
        <dbReference type="Proteomes" id="UP000185766"/>
    </source>
</evidence>
<dbReference type="PANTHER" id="PTHR44196:SF1">
    <property type="entry name" value="DEHYDROGENASE_REDUCTASE SDR FAMILY MEMBER 7B"/>
    <property type="match status" value="1"/>
</dbReference>
<dbReference type="PANTHER" id="PTHR44196">
    <property type="entry name" value="DEHYDROGENASE/REDUCTASE SDR FAMILY MEMBER 7B"/>
    <property type="match status" value="1"/>
</dbReference>
<organism evidence="4 5">
    <name type="scientific">Atopomonas hussainii</name>
    <dbReference type="NCBI Taxonomy" id="1429083"/>
    <lineage>
        <taxon>Bacteria</taxon>
        <taxon>Pseudomonadati</taxon>
        <taxon>Pseudomonadota</taxon>
        <taxon>Gammaproteobacteria</taxon>
        <taxon>Pseudomonadales</taxon>
        <taxon>Pseudomonadaceae</taxon>
        <taxon>Atopomonas</taxon>
    </lineage>
</organism>
<dbReference type="GO" id="GO:0016491">
    <property type="term" value="F:oxidoreductase activity"/>
    <property type="evidence" value="ECO:0007669"/>
    <property type="project" value="UniProtKB-KW"/>
</dbReference>
<dbReference type="Pfam" id="PF00106">
    <property type="entry name" value="adh_short"/>
    <property type="match status" value="1"/>
</dbReference>
<dbReference type="STRING" id="1429083.GCA_001885685_01215"/>
<gene>
    <name evidence="4" type="ORF">SAMN05216214_11587</name>
</gene>
<dbReference type="PRINTS" id="PR00081">
    <property type="entry name" value="GDHRDH"/>
</dbReference>
<protein>
    <recommendedName>
        <fullName evidence="6">Oxidoreductase, short chain dehydrogenase/reductase family protein</fullName>
    </recommendedName>
</protein>
<sequence>MSHPRYLLTGASSGIGQALASELAAAGFSLVLAARRKDSLEQLAATLRDHYPAQQFVPYALDVCDYHACAQAISDAQSALGGLDGVIANAGIALSGRAGRGHFDKAQRTIETNLLGAIACLDAATAVFRGQNHGHLVAVASVAGKLDLPATCAYSASKAGLVSYMRSLDAELSRTVIRTTTLLPGFIDTPLNQDAASRPFLIDVEHGAKLIAQHILAKRRSAYVPSWPWALIGRLGPWLPTSLLAKLG</sequence>
<dbReference type="InterPro" id="IPR036291">
    <property type="entry name" value="NAD(P)-bd_dom_sf"/>
</dbReference>
<evidence type="ECO:0000256" key="2">
    <source>
        <dbReference type="ARBA" id="ARBA00023002"/>
    </source>
</evidence>
<dbReference type="PRINTS" id="PR00080">
    <property type="entry name" value="SDRFAMILY"/>
</dbReference>
<evidence type="ECO:0000256" key="3">
    <source>
        <dbReference type="RuleBase" id="RU000363"/>
    </source>
</evidence>
<proteinExistence type="inferred from homology"/>
<dbReference type="Proteomes" id="UP000185766">
    <property type="component" value="Unassembled WGS sequence"/>
</dbReference>
<dbReference type="Gene3D" id="3.40.50.720">
    <property type="entry name" value="NAD(P)-binding Rossmann-like Domain"/>
    <property type="match status" value="1"/>
</dbReference>
<name>A0A1H7RQN1_9GAMM</name>
<dbReference type="EMBL" id="FOAS01000015">
    <property type="protein sequence ID" value="SEL62536.1"/>
    <property type="molecule type" value="Genomic_DNA"/>
</dbReference>
<dbReference type="InterPro" id="IPR002347">
    <property type="entry name" value="SDR_fam"/>
</dbReference>
<dbReference type="SUPFAM" id="SSF51735">
    <property type="entry name" value="NAD(P)-binding Rossmann-fold domains"/>
    <property type="match status" value="1"/>
</dbReference>
<dbReference type="AlphaFoldDB" id="A0A1H7RQN1"/>
<dbReference type="RefSeq" id="WP_074869985.1">
    <property type="nucleotide sequence ID" value="NZ_FOAS01000015.1"/>
</dbReference>
<keyword evidence="5" id="KW-1185">Reference proteome</keyword>
<keyword evidence="2" id="KW-0560">Oxidoreductase</keyword>
<accession>A0A1H7RQN1</accession>
<evidence type="ECO:0000313" key="4">
    <source>
        <dbReference type="EMBL" id="SEL62536.1"/>
    </source>
</evidence>
<evidence type="ECO:0008006" key="6">
    <source>
        <dbReference type="Google" id="ProtNLM"/>
    </source>
</evidence>
<dbReference type="GO" id="GO:0016020">
    <property type="term" value="C:membrane"/>
    <property type="evidence" value="ECO:0007669"/>
    <property type="project" value="TreeGrafter"/>
</dbReference>